<proteinExistence type="predicted"/>
<dbReference type="InterPro" id="IPR005501">
    <property type="entry name" value="LamB/YcsF/PxpA-like"/>
</dbReference>
<gene>
    <name evidence="1" type="primary">pxpA</name>
    <name evidence="1" type="ORF">HGP29_18005</name>
</gene>
<organism evidence="1 2">
    <name type="scientific">Flammeovirga agarivorans</name>
    <dbReference type="NCBI Taxonomy" id="2726742"/>
    <lineage>
        <taxon>Bacteria</taxon>
        <taxon>Pseudomonadati</taxon>
        <taxon>Bacteroidota</taxon>
        <taxon>Cytophagia</taxon>
        <taxon>Cytophagales</taxon>
        <taxon>Flammeovirgaceae</taxon>
        <taxon>Flammeovirga</taxon>
    </lineage>
</organism>
<protein>
    <submittedName>
        <fullName evidence="1">5-oxoprolinase subunit PxpA</fullName>
        <ecNumber evidence="1">3.5.2.9</ecNumber>
    </submittedName>
</protein>
<comment type="caution">
    <text evidence="1">The sequence shown here is derived from an EMBL/GenBank/DDBJ whole genome shotgun (WGS) entry which is preliminary data.</text>
</comment>
<dbReference type="NCBIfam" id="NF003816">
    <property type="entry name" value="PRK05406.1-5"/>
    <property type="match status" value="1"/>
</dbReference>
<reference evidence="1 2" key="1">
    <citation type="submission" date="2020-04" db="EMBL/GenBank/DDBJ databases">
        <title>Flammeovirga sp. SR4, a novel species isolated from seawater.</title>
        <authorList>
            <person name="Wang X."/>
        </authorList>
    </citation>
    <scope>NUCLEOTIDE SEQUENCE [LARGE SCALE GENOMIC DNA]</scope>
    <source>
        <strain evidence="1 2">SR4</strain>
    </source>
</reference>
<evidence type="ECO:0000313" key="2">
    <source>
        <dbReference type="Proteomes" id="UP000585050"/>
    </source>
</evidence>
<sequence>MKFIDLNADLGEGFPYDEELLQLVSSCNIACGGHAGTTASMSTTIALAKKYHVTIGAHPSYPDKENFGRKVIDISTTELKSTLTQQIQQLIELAKLQNINVEYIKPHGALYNKAMVDISTAEVIAQVVLAINPELPILGMPNSELEAICLKNNITFIKEGFADRKYTNAGQLVARSQHGAVIHSPTEVWEQIDQMISLQQVNTIDQLSIDMKVDSICFHGDTPEALALLKYVHQQLTEHSSSIQSFIQHGN</sequence>
<dbReference type="GO" id="GO:0017168">
    <property type="term" value="F:5-oxoprolinase (ATP-hydrolyzing) activity"/>
    <property type="evidence" value="ECO:0007669"/>
    <property type="project" value="UniProtKB-EC"/>
</dbReference>
<dbReference type="CDD" id="cd10801">
    <property type="entry name" value="LamB_YcsF_like_1"/>
    <property type="match status" value="1"/>
</dbReference>
<keyword evidence="2" id="KW-1185">Reference proteome</keyword>
<dbReference type="SUPFAM" id="SSF88713">
    <property type="entry name" value="Glycoside hydrolase/deacetylase"/>
    <property type="match status" value="1"/>
</dbReference>
<evidence type="ECO:0000313" key="1">
    <source>
        <dbReference type="EMBL" id="NLR93112.1"/>
    </source>
</evidence>
<dbReference type="PANTHER" id="PTHR30292">
    <property type="entry name" value="UNCHARACTERIZED PROTEIN YBGL-RELATED"/>
    <property type="match status" value="1"/>
</dbReference>
<dbReference type="PANTHER" id="PTHR30292:SF0">
    <property type="entry name" value="5-OXOPROLINASE SUBUNIT A"/>
    <property type="match status" value="1"/>
</dbReference>
<dbReference type="Gene3D" id="3.20.20.370">
    <property type="entry name" value="Glycoside hydrolase/deacetylase"/>
    <property type="match status" value="1"/>
</dbReference>
<dbReference type="AlphaFoldDB" id="A0A7X8SMZ2"/>
<keyword evidence="1" id="KW-0378">Hydrolase</keyword>
<dbReference type="NCBIfam" id="NF003814">
    <property type="entry name" value="PRK05406.1-3"/>
    <property type="match status" value="1"/>
</dbReference>
<dbReference type="EMBL" id="JABAIL010000005">
    <property type="protein sequence ID" value="NLR93112.1"/>
    <property type="molecule type" value="Genomic_DNA"/>
</dbReference>
<dbReference type="Pfam" id="PF03746">
    <property type="entry name" value="LamB_YcsF"/>
    <property type="match status" value="1"/>
</dbReference>
<dbReference type="EC" id="3.5.2.9" evidence="1"/>
<dbReference type="GO" id="GO:0005975">
    <property type="term" value="P:carbohydrate metabolic process"/>
    <property type="evidence" value="ECO:0007669"/>
    <property type="project" value="InterPro"/>
</dbReference>
<name>A0A7X8SMZ2_9BACT</name>
<dbReference type="InterPro" id="IPR011330">
    <property type="entry name" value="Glyco_hydro/deAcase_b/a-brl"/>
</dbReference>
<dbReference type="RefSeq" id="WP_168883818.1">
    <property type="nucleotide sequence ID" value="NZ_JABAIL010000005.1"/>
</dbReference>
<dbReference type="Proteomes" id="UP000585050">
    <property type="component" value="Unassembled WGS sequence"/>
</dbReference>
<accession>A0A7X8SMZ2</accession>